<feature type="compositionally biased region" description="Low complexity" evidence="1">
    <location>
        <begin position="498"/>
        <end position="508"/>
    </location>
</feature>
<evidence type="ECO:0000313" key="2">
    <source>
        <dbReference type="EMBL" id="CDI54366.1"/>
    </source>
</evidence>
<feature type="region of interest" description="Disordered" evidence="1">
    <location>
        <begin position="132"/>
        <end position="153"/>
    </location>
</feature>
<accession>A0A077R5L8</accession>
<proteinExistence type="predicted"/>
<feature type="region of interest" description="Disordered" evidence="1">
    <location>
        <begin position="791"/>
        <end position="824"/>
    </location>
</feature>
<feature type="region of interest" description="Disordered" evidence="1">
    <location>
        <begin position="489"/>
        <end position="536"/>
    </location>
</feature>
<organism evidence="2">
    <name type="scientific">Melanopsichium pennsylvanicum 4</name>
    <dbReference type="NCBI Taxonomy" id="1398559"/>
    <lineage>
        <taxon>Eukaryota</taxon>
        <taxon>Fungi</taxon>
        <taxon>Dikarya</taxon>
        <taxon>Basidiomycota</taxon>
        <taxon>Ustilaginomycotina</taxon>
        <taxon>Ustilaginomycetes</taxon>
        <taxon>Ustilaginales</taxon>
        <taxon>Ustilaginaceae</taxon>
        <taxon>Melanopsichium</taxon>
    </lineage>
</organism>
<feature type="compositionally biased region" description="Acidic residues" evidence="1">
    <location>
        <begin position="696"/>
        <end position="705"/>
    </location>
</feature>
<protein>
    <submittedName>
        <fullName evidence="2">Uncharacterized protein</fullName>
    </submittedName>
</protein>
<reference evidence="2" key="1">
    <citation type="journal article" date="2014" name="Genome Biol. Evol.">
        <title>Gene Loss Rather Than Gene Gain Is Associated with a Host Jump from Monocots to Dicots in the Smut Fungus Melanopsichium pennsylvanicum.</title>
        <authorList>
            <person name="Sharma R."/>
            <person name="Mishra B."/>
            <person name="Runge F."/>
            <person name="Thines M."/>
        </authorList>
    </citation>
    <scope>NUCLEOTIDE SEQUENCE</scope>
    <source>
        <strain evidence="2">4</strain>
    </source>
</reference>
<feature type="region of interest" description="Disordered" evidence="1">
    <location>
        <begin position="431"/>
        <end position="466"/>
    </location>
</feature>
<feature type="compositionally biased region" description="Gly residues" evidence="1">
    <location>
        <begin position="143"/>
        <end position="153"/>
    </location>
</feature>
<sequence length="824" mass="88833">MASEVFYNRVPYTTQPRMPPLSHQSHNDHTFLATSATTHIQRSVGTTRSGETLTFPPLYLDPIDPQLPHDSLNPSNPAQQPGSFVLGSTFYHHPELNALVSNHLTDASANALDGASGTGHAFLASIFANRDGAHDEDSDADDSGGGAGANGGSGGGADIAVAVPRPKITSEFVSLNEDLVPASLDMHGDMLPADQHPSYPFGNLFGPMGGVITADSALAGGTHGASHNVATTALGGAAAATLGLDFGGGLDGVINLGQSSHGRRSAVSNAWNNFINKASRSKLVGSSAGAFTEYNVDTNQNTITTIAASAFNGNGAAPSQTEILLSAKKLDLSPGLLFRTNTSTVLAPPTWPFRRHGPGNTSYAALLRPNSNVFGTAPASQAVAATLGGLPASANIIKEVWSDLALEELVPTRIGQTSAMRHLDNHALNQHEAQANNDGGGGGEKEGSKKRKRMFEPESDGSFARRVATMEADPLDFLGPISREIRGQAARPWGTVTSSSSSSSSCSSRNNQLNGHRHRSRRLTTYSNESDDQAAEVEHDDLEAGYLHRDLLRYAFSLPPARFSWMEEENDEHHHNDEGTGGTLHVEPDGIGWSTAKRIFVNEERDRLLPQVASRAMSADGGVEAYSVRGIRANQGVLPTPFWSWNQRFVDRDLMNGGDGVDGSFVTDLSASNSNPTLTHLQHEQVQQRQSIVDDISGEQEEEEESAQRHDDDDQINWQYDEDRQDMQQQAQLQGLLLSQYQIRNKYAMDVNEGGAEFDGNTQFDDDVVNQDEEEEQNAIGLDYEYDRISETQLAKDKHKHKHDNDDDDDQVGSFGEAQDTTYG</sequence>
<feature type="region of interest" description="Disordered" evidence="1">
    <location>
        <begin position="696"/>
        <end position="715"/>
    </location>
</feature>
<evidence type="ECO:0000256" key="1">
    <source>
        <dbReference type="SAM" id="MobiDB-lite"/>
    </source>
</evidence>
<dbReference type="AlphaFoldDB" id="A0A077R5L8"/>
<name>A0A077R5L8_9BASI</name>
<dbReference type="EMBL" id="HG529610">
    <property type="protein sequence ID" value="CDI54366.1"/>
    <property type="molecule type" value="Genomic_DNA"/>
</dbReference>